<accession>A0A813W285</accession>
<sequence length="265" mass="31051">MTTTLIIERMNNYSCSFPFQEAQSTHKKSYYEFYQLKLRQLLTQNRCRQEQYAKHSKQNQIKTQLNHKLLHREYMNYIRQTMKIPLHNDNYRKKSTNILSIANQRNNNSVSVIITTTNISTTNTIISTESRPKSILKTKQSLPSLKSQRVLSAPTNNQKNLRKKVIIKLPKIAVNYAADYYNDDDDDNLSKSNAYSYTQVSSSSQNETHNNYQRARQSTLNTIMLHLNSNAPSDISKWNLYRDFDDKFSASISPIVYRDFERIIL</sequence>
<dbReference type="EMBL" id="CAJNOL010000107">
    <property type="protein sequence ID" value="CAF0851380.1"/>
    <property type="molecule type" value="Genomic_DNA"/>
</dbReference>
<dbReference type="EMBL" id="CAJNOH010000082">
    <property type="protein sequence ID" value="CAF0850297.1"/>
    <property type="molecule type" value="Genomic_DNA"/>
</dbReference>
<dbReference type="Proteomes" id="UP000663870">
    <property type="component" value="Unassembled WGS sequence"/>
</dbReference>
<protein>
    <submittedName>
        <fullName evidence="3">Uncharacterized protein</fullName>
    </submittedName>
</protein>
<keyword evidence="4" id="KW-1185">Reference proteome</keyword>
<reference evidence="3" key="1">
    <citation type="submission" date="2021-02" db="EMBL/GenBank/DDBJ databases">
        <authorList>
            <person name="Nowell W R."/>
        </authorList>
    </citation>
    <scope>NUCLEOTIDE SEQUENCE</scope>
</reference>
<organism evidence="3 4">
    <name type="scientific">Rotaria sordida</name>
    <dbReference type="NCBI Taxonomy" id="392033"/>
    <lineage>
        <taxon>Eukaryota</taxon>
        <taxon>Metazoa</taxon>
        <taxon>Spiralia</taxon>
        <taxon>Gnathifera</taxon>
        <taxon>Rotifera</taxon>
        <taxon>Eurotatoria</taxon>
        <taxon>Bdelloidea</taxon>
        <taxon>Philodinida</taxon>
        <taxon>Philodinidae</taxon>
        <taxon>Rotaria</taxon>
    </lineage>
</organism>
<evidence type="ECO:0000313" key="2">
    <source>
        <dbReference type="EMBL" id="CAF0850297.1"/>
    </source>
</evidence>
<comment type="caution">
    <text evidence="3">The sequence shown here is derived from an EMBL/GenBank/DDBJ whole genome shotgun (WGS) entry which is preliminary data.</text>
</comment>
<gene>
    <name evidence="1" type="ORF">JXQ802_LOCUS6569</name>
    <name evidence="3" type="ORF">JXQ802_LOCUS6710</name>
    <name evidence="2" type="ORF">PYM288_LOCUS7029</name>
</gene>
<proteinExistence type="predicted"/>
<dbReference type="AlphaFoldDB" id="A0A813W285"/>
<name>A0A813W285_9BILA</name>
<dbReference type="Proteomes" id="UP000663854">
    <property type="component" value="Unassembled WGS sequence"/>
</dbReference>
<evidence type="ECO:0000313" key="1">
    <source>
        <dbReference type="EMBL" id="CAF0848548.1"/>
    </source>
</evidence>
<dbReference type="EMBL" id="CAJNOL010000104">
    <property type="protein sequence ID" value="CAF0848548.1"/>
    <property type="molecule type" value="Genomic_DNA"/>
</dbReference>
<evidence type="ECO:0000313" key="3">
    <source>
        <dbReference type="EMBL" id="CAF0851380.1"/>
    </source>
</evidence>
<evidence type="ECO:0000313" key="4">
    <source>
        <dbReference type="Proteomes" id="UP000663870"/>
    </source>
</evidence>